<proteinExistence type="predicted"/>
<dbReference type="SUPFAM" id="SSF56024">
    <property type="entry name" value="Phospholipase D/nuclease"/>
    <property type="match status" value="1"/>
</dbReference>
<accession>A0A1D6IU64</accession>
<evidence type="ECO:0000256" key="2">
    <source>
        <dbReference type="ARBA" id="ARBA00023098"/>
    </source>
</evidence>
<dbReference type="GO" id="GO:0006629">
    <property type="term" value="P:lipid metabolic process"/>
    <property type="evidence" value="ECO:0007669"/>
    <property type="project" value="UniProtKB-KW"/>
</dbReference>
<dbReference type="PANTHER" id="PTHR18896:SF115">
    <property type="entry name" value="PHOSPHOLIPASE D ALPHA 1"/>
    <property type="match status" value="1"/>
</dbReference>
<evidence type="ECO:0000256" key="1">
    <source>
        <dbReference type="ARBA" id="ARBA00022737"/>
    </source>
</evidence>
<organism evidence="3">
    <name type="scientific">Zea mays</name>
    <name type="common">Maize</name>
    <dbReference type="NCBI Taxonomy" id="4577"/>
    <lineage>
        <taxon>Eukaryota</taxon>
        <taxon>Viridiplantae</taxon>
        <taxon>Streptophyta</taxon>
        <taxon>Embryophyta</taxon>
        <taxon>Tracheophyta</taxon>
        <taxon>Spermatophyta</taxon>
        <taxon>Magnoliopsida</taxon>
        <taxon>Liliopsida</taxon>
        <taxon>Poales</taxon>
        <taxon>Poaceae</taxon>
        <taxon>PACMAD clade</taxon>
        <taxon>Panicoideae</taxon>
        <taxon>Andropogonodae</taxon>
        <taxon>Andropogoneae</taxon>
        <taxon>Tripsacinae</taxon>
        <taxon>Zea</taxon>
    </lineage>
</organism>
<evidence type="ECO:0000313" key="3">
    <source>
        <dbReference type="EMBL" id="AQK39583.1"/>
    </source>
</evidence>
<dbReference type="STRING" id="4577.A0A1D6IU64"/>
<feature type="non-terminal residue" evidence="3">
    <location>
        <position position="362"/>
    </location>
</feature>
<reference evidence="3" key="1">
    <citation type="submission" date="2015-12" db="EMBL/GenBank/DDBJ databases">
        <title>Update maize B73 reference genome by single molecule sequencing technologies.</title>
        <authorList>
            <consortium name="Maize Genome Sequencing Project"/>
            <person name="Ware D."/>
        </authorList>
    </citation>
    <scope>NUCLEOTIDE SEQUENCE</scope>
    <source>
        <tissue evidence="3">Seedling</tissue>
    </source>
</reference>
<keyword evidence="2" id="KW-0443">Lipid metabolism</keyword>
<protein>
    <submittedName>
        <fullName evidence="3">Phospholipase D alpha 3</fullName>
    </submittedName>
</protein>
<dbReference type="IntAct" id="A0A1D6IU64">
    <property type="interactions" value="1"/>
</dbReference>
<dbReference type="ExpressionAtlas" id="A0A1D6IU64">
    <property type="expression patterns" value="baseline"/>
</dbReference>
<dbReference type="InterPro" id="IPR015679">
    <property type="entry name" value="PLipase_D_fam"/>
</dbReference>
<dbReference type="EMBL" id="CM000786">
    <property type="protein sequence ID" value="AQK39583.1"/>
    <property type="molecule type" value="Genomic_DNA"/>
</dbReference>
<name>A0A1D6IU64_MAIZE</name>
<keyword evidence="1" id="KW-0677">Repeat</keyword>
<dbReference type="PANTHER" id="PTHR18896">
    <property type="entry name" value="PHOSPHOLIPASE D"/>
    <property type="match status" value="1"/>
</dbReference>
<dbReference type="AlphaFoldDB" id="A0A1D6IU64"/>
<dbReference type="SMR" id="A0A1D6IU64"/>
<gene>
    <name evidence="3" type="ORF">ZEAMMB73_Zm00001d023573</name>
</gene>
<sequence>MKQTTSSSSSLCLAGQAGTTAPAPSFLLGGIPLPLLRERRHRRGRGRGGRVPDDRAEELWIVRPRSWRRREEAELGRPVGLLGGRGCLAGPVGRGGLHGPETPEEAARARRKNCIYIENQYFLGSSYGWKHEGIKAEEIGALQLIPKELSLKIISKIEAGERFTVYVVVPMWPEGVPESASVQVILDWQRRTMEMMYTDIAQALKANEIEANPNDYLTFFCLGNREVKQDGEYEPEEHPEPDTDYIWAQEARRFMIYVHTKMMIEVKQDGEYEPEEHAEPDTDYIWAQQARRCANRETLGKHDMHFLADYISMFSGQGPFQTGITRNVVSVSHHTKMELSYLLSLADITSTGVVLPHDAQTK</sequence>